<keyword evidence="5" id="KW-0131">Cell cycle</keyword>
<dbReference type="EMBL" id="JANEYF010001958">
    <property type="protein sequence ID" value="KAJ8953720.1"/>
    <property type="molecule type" value="Genomic_DNA"/>
</dbReference>
<dbReference type="InterPro" id="IPR003874">
    <property type="entry name" value="CDC45"/>
</dbReference>
<comment type="similarity">
    <text evidence="2">Belongs to the CDC45 family.</text>
</comment>
<feature type="compositionally biased region" description="Acidic residues" evidence="6">
    <location>
        <begin position="137"/>
        <end position="151"/>
    </location>
</feature>
<accession>A0AAV8YRZ5</accession>
<sequence>MYIDDLKNDFYEFLTGKRIFLVIHYDIDSICTCKILQSLLKYKHILYTLAIVRGIEDLKTAYHENCNDVKYFILINCGGTIDIVEELEAEDDVTFFILDSHRPIDLCNIYSNGQVRLLSSSEDDVLVPDFQDVFREESDEDEQDEDIDDSDGESRAAKRRRLGEEDIIKRREKRLWEDNRNKLLFEYSQFTYYAKAIAFEKDLRLSLYRHWSVESSLKYSMFTAVKMKLWSLKGDKRLHELLVDMGFPLIQSRQAFRTMDLQLRKEFHGSVEKLAEKYGLQDIVYASFTLQYGYRNKYCASDIVFALLAILEASPRDKKPDELFNLALDCLSRTKMDVVDNAIDKAKIITKTLFKTVQSALDMKQIITAGPFCLLHRSGVEEQGCLDWYMFSHPHILSLLAHFILKAYVAMSRNRKASTLPLIVSAPKNMEAGTCIVLGIPPLCENSPKNFFGKAFEQAAERIKCDTSCDFFDTSSFEIHVKDRTRFFDALTALLS</sequence>
<keyword evidence="3" id="KW-0235">DNA replication</keyword>
<dbReference type="GO" id="GO:1902977">
    <property type="term" value="P:mitotic DNA replication preinitiation complex assembly"/>
    <property type="evidence" value="ECO:0007669"/>
    <property type="project" value="TreeGrafter"/>
</dbReference>
<dbReference type="GO" id="GO:0000727">
    <property type="term" value="P:double-strand break repair via break-induced replication"/>
    <property type="evidence" value="ECO:0007669"/>
    <property type="project" value="TreeGrafter"/>
</dbReference>
<reference evidence="7" key="1">
    <citation type="journal article" date="2023" name="Insect Mol. Biol.">
        <title>Genome sequencing provides insights into the evolution of gene families encoding plant cell wall-degrading enzymes in longhorned beetles.</title>
        <authorList>
            <person name="Shin N.R."/>
            <person name="Okamura Y."/>
            <person name="Kirsch R."/>
            <person name="Pauchet Y."/>
        </authorList>
    </citation>
    <scope>NUCLEOTIDE SEQUENCE</scope>
    <source>
        <strain evidence="7">RBIC_L_NR</strain>
    </source>
</reference>
<name>A0AAV8YRZ5_9CUCU</name>
<dbReference type="AlphaFoldDB" id="A0AAV8YRZ5"/>
<dbReference type="PANTHER" id="PTHR10507">
    <property type="entry name" value="CDC45-RELATED PROTEIN"/>
    <property type="match status" value="1"/>
</dbReference>
<evidence type="ECO:0000256" key="4">
    <source>
        <dbReference type="ARBA" id="ARBA00023242"/>
    </source>
</evidence>
<dbReference type="GO" id="GO:0003697">
    <property type="term" value="F:single-stranded DNA binding"/>
    <property type="evidence" value="ECO:0007669"/>
    <property type="project" value="TreeGrafter"/>
</dbReference>
<evidence type="ECO:0000256" key="5">
    <source>
        <dbReference type="ARBA" id="ARBA00023306"/>
    </source>
</evidence>
<keyword evidence="8" id="KW-1185">Reference proteome</keyword>
<evidence type="ECO:0000313" key="7">
    <source>
        <dbReference type="EMBL" id="KAJ8953720.1"/>
    </source>
</evidence>
<organism evidence="7 8">
    <name type="scientific">Rhamnusium bicolor</name>
    <dbReference type="NCBI Taxonomy" id="1586634"/>
    <lineage>
        <taxon>Eukaryota</taxon>
        <taxon>Metazoa</taxon>
        <taxon>Ecdysozoa</taxon>
        <taxon>Arthropoda</taxon>
        <taxon>Hexapoda</taxon>
        <taxon>Insecta</taxon>
        <taxon>Pterygota</taxon>
        <taxon>Neoptera</taxon>
        <taxon>Endopterygota</taxon>
        <taxon>Coleoptera</taxon>
        <taxon>Polyphaga</taxon>
        <taxon>Cucujiformia</taxon>
        <taxon>Chrysomeloidea</taxon>
        <taxon>Cerambycidae</taxon>
        <taxon>Lepturinae</taxon>
        <taxon>Rhagiini</taxon>
        <taxon>Rhamnusium</taxon>
    </lineage>
</organism>
<dbReference type="PANTHER" id="PTHR10507:SF0">
    <property type="entry name" value="CELL DIVISION CONTROL PROTEIN 45 HOMOLOG"/>
    <property type="match status" value="1"/>
</dbReference>
<evidence type="ECO:0008006" key="9">
    <source>
        <dbReference type="Google" id="ProtNLM"/>
    </source>
</evidence>
<evidence type="ECO:0000256" key="1">
    <source>
        <dbReference type="ARBA" id="ARBA00004123"/>
    </source>
</evidence>
<dbReference type="GO" id="GO:0031261">
    <property type="term" value="C:DNA replication preinitiation complex"/>
    <property type="evidence" value="ECO:0007669"/>
    <property type="project" value="TreeGrafter"/>
</dbReference>
<feature type="region of interest" description="Disordered" evidence="6">
    <location>
        <begin position="136"/>
        <end position="158"/>
    </location>
</feature>
<protein>
    <recommendedName>
        <fullName evidence="9">Cell division control protein 45 homolog</fullName>
    </recommendedName>
</protein>
<gene>
    <name evidence="7" type="ORF">NQ314_007330</name>
</gene>
<dbReference type="GO" id="GO:0006270">
    <property type="term" value="P:DNA replication initiation"/>
    <property type="evidence" value="ECO:0007669"/>
    <property type="project" value="InterPro"/>
</dbReference>
<comment type="subcellular location">
    <subcellularLocation>
        <location evidence="1">Nucleus</location>
    </subcellularLocation>
</comment>
<dbReference type="GO" id="GO:0003688">
    <property type="term" value="F:DNA replication origin binding"/>
    <property type="evidence" value="ECO:0007669"/>
    <property type="project" value="TreeGrafter"/>
</dbReference>
<keyword evidence="4" id="KW-0539">Nucleus</keyword>
<evidence type="ECO:0000256" key="2">
    <source>
        <dbReference type="ARBA" id="ARBA00010727"/>
    </source>
</evidence>
<evidence type="ECO:0000313" key="8">
    <source>
        <dbReference type="Proteomes" id="UP001162156"/>
    </source>
</evidence>
<evidence type="ECO:0000256" key="6">
    <source>
        <dbReference type="SAM" id="MobiDB-lite"/>
    </source>
</evidence>
<proteinExistence type="inferred from homology"/>
<evidence type="ECO:0000256" key="3">
    <source>
        <dbReference type="ARBA" id="ARBA00022705"/>
    </source>
</evidence>
<comment type="caution">
    <text evidence="7">The sequence shown here is derived from an EMBL/GenBank/DDBJ whole genome shotgun (WGS) entry which is preliminary data.</text>
</comment>
<dbReference type="GO" id="GO:0003682">
    <property type="term" value="F:chromatin binding"/>
    <property type="evidence" value="ECO:0007669"/>
    <property type="project" value="TreeGrafter"/>
</dbReference>
<dbReference type="Pfam" id="PF02724">
    <property type="entry name" value="CDC45"/>
    <property type="match status" value="2"/>
</dbReference>
<dbReference type="Proteomes" id="UP001162156">
    <property type="component" value="Unassembled WGS sequence"/>
</dbReference>